<evidence type="ECO:0000313" key="2">
    <source>
        <dbReference type="Proteomes" id="UP000018644"/>
    </source>
</evidence>
<name>V5RBF1_9CAUD</name>
<dbReference type="EMBL" id="KF692088">
    <property type="protein sequence ID" value="AHB31659.1"/>
    <property type="molecule type" value="Genomic_DNA"/>
</dbReference>
<organism evidence="1 2">
    <name type="scientific">Arthrobacter phage vB_ArS-ArV2</name>
    <dbReference type="NCBI Taxonomy" id="1414742"/>
    <lineage>
        <taxon>Viruses</taxon>
        <taxon>Duplodnaviria</taxon>
        <taxon>Heunggongvirae</taxon>
        <taxon>Uroviricota</taxon>
        <taxon>Caudoviricetes</taxon>
        <taxon>Arvduovirus</taxon>
        <taxon>Arvduovirus ArV2</taxon>
    </lineage>
</organism>
<protein>
    <submittedName>
        <fullName evidence="1">Uncharacterized protein</fullName>
    </submittedName>
</protein>
<proteinExistence type="predicted"/>
<accession>V5RBF1</accession>
<keyword evidence="2" id="KW-1185">Reference proteome</keyword>
<dbReference type="KEGG" id="vg:17776910"/>
<dbReference type="RefSeq" id="YP_008857919.1">
    <property type="nucleotide sequence ID" value="NC_022972.2"/>
</dbReference>
<dbReference type="Proteomes" id="UP000018644">
    <property type="component" value="Segment"/>
</dbReference>
<reference evidence="1 2" key="1">
    <citation type="journal article" date="2014" name="PLoS ONE">
        <title>Isolation and Characterization of vB_ArS-ArV2 - First Arthrobacter sp. Infecting Bacteriophage with Completely Sequenced Genome.</title>
        <authorList>
            <person name="Simoliunas E."/>
            <person name="Kaliniene L."/>
            <person name="Stasilo M."/>
            <person name="Truncaite L."/>
            <person name="Zajanckauskaite A."/>
            <person name="Staniulis J."/>
            <person name="Nainys J."/>
            <person name="Kaupinis A."/>
            <person name="Valius M."/>
            <person name="Meskys R."/>
        </authorList>
    </citation>
    <scope>NUCLEOTIDE SEQUENCE [LARGE SCALE GENOMIC DNA]</scope>
</reference>
<evidence type="ECO:0000313" key="1">
    <source>
        <dbReference type="EMBL" id="AHB31659.1"/>
    </source>
</evidence>
<gene>
    <name evidence="1" type="ORF">ArV2_gp48</name>
</gene>
<sequence>MTAKTMAEVLAEHQQKVGVRDMRSHCWCGWAGEPTGIAFIAHQAAALSAAGFGLVTDAKAEALEDAADALECQPPKPKAQYVKTLRLYASEPWRLGTCPSECAAMHPGREHAEDATTDRAVS</sequence>
<dbReference type="GeneID" id="17776910"/>